<dbReference type="Pfam" id="PF10254">
    <property type="entry name" value="Pacs-1"/>
    <property type="match status" value="2"/>
</dbReference>
<evidence type="ECO:0000256" key="1">
    <source>
        <dbReference type="SAM" id="MobiDB-lite"/>
    </source>
</evidence>
<dbReference type="Proteomes" id="UP001208570">
    <property type="component" value="Unassembled WGS sequence"/>
</dbReference>
<evidence type="ECO:0000313" key="3">
    <source>
        <dbReference type="EMBL" id="KAK2170730.1"/>
    </source>
</evidence>
<evidence type="ECO:0000313" key="4">
    <source>
        <dbReference type="Proteomes" id="UP001208570"/>
    </source>
</evidence>
<gene>
    <name evidence="3" type="ORF">LSH36_1g24001</name>
</gene>
<feature type="domain" description="Phosphofurin acidic cluster sorting protein 1/2 C-terminal" evidence="2">
    <location>
        <begin position="281"/>
        <end position="600"/>
    </location>
</feature>
<protein>
    <recommendedName>
        <fullName evidence="2">Phosphofurin acidic cluster sorting protein 1/2 C-terminal domain-containing protein</fullName>
    </recommendedName>
</protein>
<proteinExistence type="predicted"/>
<organism evidence="3 4">
    <name type="scientific">Paralvinella palmiformis</name>
    <dbReference type="NCBI Taxonomy" id="53620"/>
    <lineage>
        <taxon>Eukaryota</taxon>
        <taxon>Metazoa</taxon>
        <taxon>Spiralia</taxon>
        <taxon>Lophotrochozoa</taxon>
        <taxon>Annelida</taxon>
        <taxon>Polychaeta</taxon>
        <taxon>Sedentaria</taxon>
        <taxon>Canalipalpata</taxon>
        <taxon>Terebellida</taxon>
        <taxon>Terebelliformia</taxon>
        <taxon>Alvinellidae</taxon>
        <taxon>Paralvinella</taxon>
    </lineage>
</organism>
<accession>A0AAD9KH74</accession>
<feature type="compositionally biased region" description="Acidic residues" evidence="1">
    <location>
        <begin position="32"/>
        <end position="44"/>
    </location>
</feature>
<evidence type="ECO:0000259" key="2">
    <source>
        <dbReference type="Pfam" id="PF10254"/>
    </source>
</evidence>
<dbReference type="InterPro" id="IPR019381">
    <property type="entry name" value="PACS1/2_C"/>
</dbReference>
<sequence>MIDMRKLRCKRDGATVELVGYRKMQNRSPDGELSDDDEVVEEQDFSSNEDMSDIEQIPGDDDRQARLHKFVRGPMRPSFSGRQRNIKQKFIALLKRFKVSEDVEEVLDSEQDQELVDPETNPQDIEDLFDELENLSESDPDIDTISVLSTPKPKLRPFFKGKGSSELLDLPKDSGRLSDDSSKKYDSDSHLETDPEYSDSQCGLGASSGREDGIWMQTSPAAPNKPQNKQVLREKGQPTSRKDSVGSSICSNSGRFERLLDRQDSIPGSDVIPLSEPRKVLLDQLGSILSSDDDLPDSLLLINTNEWQGQLLSQLLQDPNNRIISTCSPADVKATLSFLVNKIQKFCNTNSRAPAPIKVAIAGSDHYVNSVLRPFVDQFSAKSPEWQNYIRFLIIPLGGSVIGKYLAFLDGKYSSFFNDTVWREAFEKSDNSSRPADMGEVVKRIHHYMSTAGSVVQLPIAEAMLTFKEKRIVFTLMDVRIGPIDVFAGITSSVDLDDAPLLGNTLSSSPPQNAGLERTRDNHTPPNSPNIAAATISTPSSSTVTSPAGSSPPEMVDLQLDYWTIPTKLESVDKSERLIKKDSKTSLKTTFRSVQVYRLPPVMRIGKKAKDQEPKSQAMEGINRLICTSKTQTHPLTVSIDTVDWFGVKFFQLSAQWQTHVKYFPVLIFGHSDVSAS</sequence>
<dbReference type="GO" id="GO:0072659">
    <property type="term" value="P:protein localization to plasma membrane"/>
    <property type="evidence" value="ECO:0007669"/>
    <property type="project" value="TreeGrafter"/>
</dbReference>
<feature type="region of interest" description="Disordered" evidence="1">
    <location>
        <begin position="153"/>
        <end position="250"/>
    </location>
</feature>
<dbReference type="PANTHER" id="PTHR13280">
    <property type="entry name" value="PHOSPHOFURIN ACIDIC CLUSTER SORTING PROTEIN"/>
    <property type="match status" value="1"/>
</dbReference>
<feature type="compositionally biased region" description="Low complexity" evidence="1">
    <location>
        <begin position="532"/>
        <end position="552"/>
    </location>
</feature>
<feature type="compositionally biased region" description="Polar residues" evidence="1">
    <location>
        <begin position="216"/>
        <end position="230"/>
    </location>
</feature>
<feature type="compositionally biased region" description="Basic and acidic residues" evidence="1">
    <location>
        <begin position="231"/>
        <end position="244"/>
    </location>
</feature>
<feature type="compositionally biased region" description="Basic and acidic residues" evidence="1">
    <location>
        <begin position="169"/>
        <end position="193"/>
    </location>
</feature>
<dbReference type="PANTHER" id="PTHR13280:SF17">
    <property type="entry name" value="KRUEPPEL TARGET AT 95D, ISOFORM A"/>
    <property type="match status" value="1"/>
</dbReference>
<comment type="caution">
    <text evidence="3">The sequence shown here is derived from an EMBL/GenBank/DDBJ whole genome shotgun (WGS) entry which is preliminary data.</text>
</comment>
<dbReference type="AlphaFoldDB" id="A0AAD9KH74"/>
<feature type="region of interest" description="Disordered" evidence="1">
    <location>
        <begin position="26"/>
        <end position="61"/>
    </location>
</feature>
<keyword evidence="4" id="KW-1185">Reference proteome</keyword>
<name>A0AAD9KH74_9ANNE</name>
<feature type="domain" description="Phosphofurin acidic cluster sorting protein 1/2 C-terminal" evidence="2">
    <location>
        <begin position="602"/>
        <end position="672"/>
    </location>
</feature>
<feature type="region of interest" description="Disordered" evidence="1">
    <location>
        <begin position="502"/>
        <end position="552"/>
    </location>
</feature>
<reference evidence="3" key="1">
    <citation type="journal article" date="2023" name="Mol. Biol. Evol.">
        <title>Third-Generation Sequencing Reveals the Adaptive Role of the Epigenome in Three Deep-Sea Polychaetes.</title>
        <authorList>
            <person name="Perez M."/>
            <person name="Aroh O."/>
            <person name="Sun Y."/>
            <person name="Lan Y."/>
            <person name="Juniper S.K."/>
            <person name="Young C.R."/>
            <person name="Angers B."/>
            <person name="Qian P.Y."/>
        </authorList>
    </citation>
    <scope>NUCLEOTIDE SEQUENCE</scope>
    <source>
        <strain evidence="3">P08H-3</strain>
    </source>
</reference>
<dbReference type="EMBL" id="JAODUP010000001">
    <property type="protein sequence ID" value="KAK2170730.1"/>
    <property type="molecule type" value="Genomic_DNA"/>
</dbReference>